<evidence type="ECO:0000313" key="2">
    <source>
        <dbReference type="Proteomes" id="UP000019591"/>
    </source>
</evidence>
<proteinExistence type="predicted"/>
<gene>
    <name evidence="1" type="ORF">EAL2_c05250</name>
</gene>
<sequence length="84" mass="9615">MSVSRWIQCEECITEFGFLAKHPTTGNAIPSPYVAMSQNFMKQANNLWFQIYQTVKENCTTDYRGANPHDDVMERLLAARRGGK</sequence>
<dbReference type="STRING" id="1286171.EAL2_c05250"/>
<name>W8TI13_PEPAC</name>
<reference evidence="1 2" key="1">
    <citation type="journal article" date="2014" name="Genome Announc.">
        <title>Complete Genome Sequence of Amino Acid-Utilizing Eubacterium acidaminophilum al-2 (DSM 3953).</title>
        <authorList>
            <person name="Poehlein A."/>
            <person name="Andreesen J.R."/>
            <person name="Daniel R."/>
        </authorList>
    </citation>
    <scope>NUCLEOTIDE SEQUENCE [LARGE SCALE GENOMIC DNA]</scope>
    <source>
        <strain evidence="1 2">DSM 3953</strain>
    </source>
</reference>
<accession>W8TI13</accession>
<dbReference type="eggNOG" id="ENOG502Z8QS">
    <property type="taxonomic scope" value="Bacteria"/>
</dbReference>
<dbReference type="Proteomes" id="UP000019591">
    <property type="component" value="Chromosome"/>
</dbReference>
<protein>
    <submittedName>
        <fullName evidence="1">Uncharacterized protein</fullName>
    </submittedName>
</protein>
<evidence type="ECO:0000313" key="1">
    <source>
        <dbReference type="EMBL" id="AHM55827.1"/>
    </source>
</evidence>
<dbReference type="EMBL" id="CP007452">
    <property type="protein sequence ID" value="AHM55827.1"/>
    <property type="molecule type" value="Genomic_DNA"/>
</dbReference>
<keyword evidence="2" id="KW-1185">Reference proteome</keyword>
<organism evidence="1 2">
    <name type="scientific">Peptoclostridium acidaminophilum DSM 3953</name>
    <dbReference type="NCBI Taxonomy" id="1286171"/>
    <lineage>
        <taxon>Bacteria</taxon>
        <taxon>Bacillati</taxon>
        <taxon>Bacillota</taxon>
        <taxon>Clostridia</taxon>
        <taxon>Peptostreptococcales</taxon>
        <taxon>Peptoclostridiaceae</taxon>
        <taxon>Peptoclostridium</taxon>
    </lineage>
</organism>
<dbReference type="HOGENOM" id="CLU_2522582_0_0_9"/>
<dbReference type="AlphaFoldDB" id="W8TI13"/>
<dbReference type="KEGG" id="eac:EAL2_c05250"/>
<dbReference type="PATRIC" id="fig|1286171.3.peg.467"/>